<dbReference type="Pfam" id="PF14646">
    <property type="entry name" value="MYCBPAP"/>
    <property type="match status" value="1"/>
</dbReference>
<reference evidence="1 2" key="1">
    <citation type="submission" date="2015-07" db="EMBL/GenBank/DDBJ databases">
        <title>The genome of Habropoda laboriosa.</title>
        <authorList>
            <person name="Pan H."/>
            <person name="Kapheim K."/>
        </authorList>
    </citation>
    <scope>NUCLEOTIDE SEQUENCE [LARGE SCALE GENOMIC DNA]</scope>
    <source>
        <strain evidence="1">0110345459</strain>
    </source>
</reference>
<dbReference type="InterPro" id="IPR032707">
    <property type="entry name" value="MYCBPAP"/>
</dbReference>
<protein>
    <submittedName>
        <fullName evidence="1">MYCBP-associated protein</fullName>
    </submittedName>
</protein>
<keyword evidence="2" id="KW-1185">Reference proteome</keyword>
<dbReference type="EMBL" id="KQ414657">
    <property type="protein sequence ID" value="KOC65731.1"/>
    <property type="molecule type" value="Genomic_DNA"/>
</dbReference>
<proteinExistence type="predicted"/>
<name>A0A0L7R4N8_9HYME</name>
<dbReference type="Proteomes" id="UP000053825">
    <property type="component" value="Unassembled WGS sequence"/>
</dbReference>
<dbReference type="PANTHER" id="PTHR48421">
    <property type="entry name" value="MYCBP-ASSOCIATED PROTEIN"/>
    <property type="match status" value="1"/>
</dbReference>
<dbReference type="OrthoDB" id="10263316at2759"/>
<accession>A0A0L7R4N8</accession>
<evidence type="ECO:0000313" key="2">
    <source>
        <dbReference type="Proteomes" id="UP000053825"/>
    </source>
</evidence>
<dbReference type="AlphaFoldDB" id="A0A0L7R4N8"/>
<dbReference type="InterPro" id="IPR013783">
    <property type="entry name" value="Ig-like_fold"/>
</dbReference>
<dbReference type="STRING" id="597456.A0A0L7R4N8"/>
<organism evidence="1 2">
    <name type="scientific">Habropoda laboriosa</name>
    <dbReference type="NCBI Taxonomy" id="597456"/>
    <lineage>
        <taxon>Eukaryota</taxon>
        <taxon>Metazoa</taxon>
        <taxon>Ecdysozoa</taxon>
        <taxon>Arthropoda</taxon>
        <taxon>Hexapoda</taxon>
        <taxon>Insecta</taxon>
        <taxon>Pterygota</taxon>
        <taxon>Neoptera</taxon>
        <taxon>Endopterygota</taxon>
        <taxon>Hymenoptera</taxon>
        <taxon>Apocrita</taxon>
        <taxon>Aculeata</taxon>
        <taxon>Apoidea</taxon>
        <taxon>Anthophila</taxon>
        <taxon>Apidae</taxon>
        <taxon>Habropoda</taxon>
    </lineage>
</organism>
<evidence type="ECO:0000313" key="1">
    <source>
        <dbReference type="EMBL" id="KOC65731.1"/>
    </source>
</evidence>
<gene>
    <name evidence="1" type="ORF">WH47_10193</name>
</gene>
<dbReference type="PANTHER" id="PTHR48421:SF1">
    <property type="entry name" value="MYCBP-ASSOCIATED PROTEIN"/>
    <property type="match status" value="1"/>
</dbReference>
<sequence>MDYARKIGKSDKPKKWVKQFTPSASSHDGLISPDTVYPEDRRLLNWKTWLKRHENQYERIKATTNRHQNDQILTSCERVRAQVEMRNLMDYATAPVPIVPDKHRGGPEFWRTPETLPKRNSCLPDIAFTPSKKELNVTPELTHVDLPELIEKEKSLSGLRSKEPLWKRSQYLAKRKGELSKEIERLLAKEPDTKDLAIKNRTIPKKETLRRIPPITVSGVENEPEEESCRDGYPEQAIVLKIQDREIVWERPDSRDEHAKADPITWSFTFAGRINRRTEKEIVLENKGNRVIIYHWRDTECQSKFIPLKRRASPFFFNKTKGVILPGQFVRLQIWFKSRNSGVSTEYWKLITSPVLCSSPLIFRLWGCAETVNVRTAAKFNSVRIVDRYLDGCVGQTVAREIMEDIMEKVGSFEYPQPAYGSLFFESEIFTLKNPLCFYSPSVLMEFHNIYYAVTNQTERRWNMSLMDLREILLEDRKHGNLLSQFSELYKECLKPTLYRFVPFDKHEAVYNFLCSFFNLFEMESEFARSGCFGKECKETSGTASEDNSTESMIERSNASRVKRISCLSSRLQRNQVEEIRETSVSVTDDQAYKEIFFQRIYNLLGVTVVRVFATIESFNNLNEPDK</sequence>
<dbReference type="Gene3D" id="2.60.40.10">
    <property type="entry name" value="Immunoglobulins"/>
    <property type="match status" value="1"/>
</dbReference>